<proteinExistence type="predicted"/>
<name>A0ABQ7DDT2_BRACR</name>
<accession>A0ABQ7DDT2</accession>
<dbReference type="EMBL" id="QGKV02000649">
    <property type="protein sequence ID" value="KAF3575601.1"/>
    <property type="molecule type" value="Genomic_DNA"/>
</dbReference>
<reference evidence="1 2" key="1">
    <citation type="journal article" date="2020" name="BMC Genomics">
        <title>Intraspecific diversification of the crop wild relative Brassica cretica Lam. using demographic model selection.</title>
        <authorList>
            <person name="Kioukis A."/>
            <person name="Michalopoulou V.A."/>
            <person name="Briers L."/>
            <person name="Pirintsos S."/>
            <person name="Studholme D.J."/>
            <person name="Pavlidis P."/>
            <person name="Sarris P.F."/>
        </authorList>
    </citation>
    <scope>NUCLEOTIDE SEQUENCE [LARGE SCALE GENOMIC DNA]</scope>
    <source>
        <strain evidence="2">cv. PFS-1207/04</strain>
    </source>
</reference>
<gene>
    <name evidence="1" type="ORF">DY000_02033413</name>
</gene>
<dbReference type="Proteomes" id="UP000266723">
    <property type="component" value="Unassembled WGS sequence"/>
</dbReference>
<evidence type="ECO:0008006" key="3">
    <source>
        <dbReference type="Google" id="ProtNLM"/>
    </source>
</evidence>
<protein>
    <recommendedName>
        <fullName evidence="3">Xylanase inhibitor N-terminal domain-containing protein</fullName>
    </recommendedName>
</protein>
<organism evidence="1 2">
    <name type="scientific">Brassica cretica</name>
    <name type="common">Mustard</name>
    <dbReference type="NCBI Taxonomy" id="69181"/>
    <lineage>
        <taxon>Eukaryota</taxon>
        <taxon>Viridiplantae</taxon>
        <taxon>Streptophyta</taxon>
        <taxon>Embryophyta</taxon>
        <taxon>Tracheophyta</taxon>
        <taxon>Spermatophyta</taxon>
        <taxon>Magnoliopsida</taxon>
        <taxon>eudicotyledons</taxon>
        <taxon>Gunneridae</taxon>
        <taxon>Pentapetalae</taxon>
        <taxon>rosids</taxon>
        <taxon>malvids</taxon>
        <taxon>Brassicales</taxon>
        <taxon>Brassicaceae</taxon>
        <taxon>Brassiceae</taxon>
        <taxon>Brassica</taxon>
    </lineage>
</organism>
<evidence type="ECO:0000313" key="2">
    <source>
        <dbReference type="Proteomes" id="UP000266723"/>
    </source>
</evidence>
<evidence type="ECO:0000313" key="1">
    <source>
        <dbReference type="EMBL" id="KAF3575601.1"/>
    </source>
</evidence>
<comment type="caution">
    <text evidence="1">The sequence shown here is derived from an EMBL/GenBank/DDBJ whole genome shotgun (WGS) entry which is preliminary data.</text>
</comment>
<keyword evidence="2" id="KW-1185">Reference proteome</keyword>
<sequence length="119" mass="12532">MVKNVLSISIGSNILVSSVHFGSDIHPSNICVDDTCSACDIIFESTKIFDSADSASLATPVPLGAARGPFPTPSYPSYLSCVGSVGKRYPLLAVVHVYADSFTASVQCEFDLSLGSFSY</sequence>